<dbReference type="STRING" id="838561.P344_01395"/>
<name>W6AVB9_9MOLU</name>
<keyword evidence="2" id="KW-1185">Reference proteome</keyword>
<dbReference type="PATRIC" id="fig|838561.3.peg.262"/>
<dbReference type="eggNOG" id="COG1904">
    <property type="taxonomic scope" value="Bacteria"/>
</dbReference>
<dbReference type="SUPFAM" id="SSF51556">
    <property type="entry name" value="Metallo-dependent hydrolases"/>
    <property type="match status" value="1"/>
</dbReference>
<dbReference type="AlphaFoldDB" id="W6AVB9"/>
<dbReference type="GO" id="GO:0006064">
    <property type="term" value="P:glucuronate catabolic process"/>
    <property type="evidence" value="ECO:0007669"/>
    <property type="project" value="InterPro"/>
</dbReference>
<dbReference type="KEGG" id="smia:P344_01395"/>
<proteinExistence type="predicted"/>
<dbReference type="EMBL" id="CP006720">
    <property type="protein sequence ID" value="AHI57644.1"/>
    <property type="molecule type" value="Genomic_DNA"/>
</dbReference>
<dbReference type="Proteomes" id="UP000019260">
    <property type="component" value="Chromosome"/>
</dbReference>
<gene>
    <name evidence="1" type="ORF">P344_01395</name>
</gene>
<dbReference type="InterPro" id="IPR003766">
    <property type="entry name" value="Uronate_isomerase"/>
</dbReference>
<dbReference type="Gene3D" id="3.20.20.140">
    <property type="entry name" value="Metal-dependent hydrolases"/>
    <property type="match status" value="1"/>
</dbReference>
<dbReference type="GO" id="GO:0008880">
    <property type="term" value="F:glucuronate isomerase activity"/>
    <property type="evidence" value="ECO:0007669"/>
    <property type="project" value="InterPro"/>
</dbReference>
<dbReference type="InterPro" id="IPR032466">
    <property type="entry name" value="Metal_Hydrolase"/>
</dbReference>
<evidence type="ECO:0000313" key="1">
    <source>
        <dbReference type="EMBL" id="AHI57644.1"/>
    </source>
</evidence>
<sequence length="77" mass="8424">MLGILKAEGNLEKLSIFSLNSNNWAAIATLTGNFQNNDDGIKGTIQLGTAWWFADTYTGNIMQIEKFAELSTLGINI</sequence>
<dbReference type="UniPathway" id="UPA00246"/>
<dbReference type="HOGENOM" id="CLU_2636246_0_0_14"/>
<reference evidence="1 2" key="1">
    <citation type="submission" date="2013-09" db="EMBL/GenBank/DDBJ databases">
        <title>Complete genome sequence of Spiroplasma mirum suckling mouse cataract agent.</title>
        <authorList>
            <person name="Landry C.A."/>
            <person name="Bastian F.O."/>
            <person name="Thune R.L."/>
        </authorList>
    </citation>
    <scope>NUCLEOTIDE SEQUENCE [LARGE SCALE GENOMIC DNA]</scope>
    <source>
        <strain evidence="1 2">SMCA</strain>
    </source>
</reference>
<accession>W6AVB9</accession>
<organism evidence="1 2">
    <name type="scientific">Spiroplasma mirum ATCC 29335</name>
    <dbReference type="NCBI Taxonomy" id="838561"/>
    <lineage>
        <taxon>Bacteria</taxon>
        <taxon>Bacillati</taxon>
        <taxon>Mycoplasmatota</taxon>
        <taxon>Mollicutes</taxon>
        <taxon>Entomoplasmatales</taxon>
        <taxon>Spiroplasmataceae</taxon>
        <taxon>Spiroplasma</taxon>
    </lineage>
</organism>
<dbReference type="Pfam" id="PF02614">
    <property type="entry name" value="UxaC"/>
    <property type="match status" value="1"/>
</dbReference>
<protein>
    <submittedName>
        <fullName evidence="1">Uncharacterized protein</fullName>
    </submittedName>
</protein>
<evidence type="ECO:0000313" key="2">
    <source>
        <dbReference type="Proteomes" id="UP000019260"/>
    </source>
</evidence>
<dbReference type="OrthoDB" id="9766564at2"/>